<dbReference type="InterPro" id="IPR014436">
    <property type="entry name" value="Extradiol_dOase_DODA"/>
</dbReference>
<dbReference type="CDD" id="cd07363">
    <property type="entry name" value="45_DOPA_Dioxygenase"/>
    <property type="match status" value="1"/>
</dbReference>
<evidence type="ECO:0000259" key="6">
    <source>
        <dbReference type="Pfam" id="PF02900"/>
    </source>
</evidence>
<evidence type="ECO:0000313" key="8">
    <source>
        <dbReference type="Proteomes" id="UP000327191"/>
    </source>
</evidence>
<dbReference type="OrthoDB" id="9790889at2"/>
<evidence type="ECO:0000313" key="7">
    <source>
        <dbReference type="EMBL" id="VVP74867.1"/>
    </source>
</evidence>
<dbReference type="PIRSF" id="PIRSF006157">
    <property type="entry name" value="Doxgns_DODA"/>
    <property type="match status" value="1"/>
</dbReference>
<sequence>MSRLPTYFLSHGGGPWPWMKAETGTTFNRLEASLQAMAREVGAKVSAVLIISGHWEESEFSLSSNPYPSMLYDYSGFPEHTYHIQYSAPGSPELAHRVQTMLQAAGVPAMLDPIRGFDHGTFSVMGAAFPKADVPIVQMSLKSDFDPQAHLEVGHLLAPLRDQGVLIIGSGLSYHNLRRFGPDAKAPSRAFDLWLQRALVTSTPQERYHKLVHWEEAPSSRLAHPREDHLLPLMVVAGAAQEDVATCVYHEDDFFGAICVSSFRFGAFAIE</sequence>
<dbReference type="GO" id="GO:0008198">
    <property type="term" value="F:ferrous iron binding"/>
    <property type="evidence" value="ECO:0007669"/>
    <property type="project" value="InterPro"/>
</dbReference>
<dbReference type="GO" id="GO:0008270">
    <property type="term" value="F:zinc ion binding"/>
    <property type="evidence" value="ECO:0007669"/>
    <property type="project" value="InterPro"/>
</dbReference>
<dbReference type="AlphaFoldDB" id="A0A5E7RNI4"/>
<name>A0A5E7RNI4_PSEFL</name>
<comment type="similarity">
    <text evidence="2">Belongs to the DODA-type extradiol aromatic ring-opening dioxygenase family.</text>
</comment>
<dbReference type="Proteomes" id="UP000327191">
    <property type="component" value="Unassembled WGS sequence"/>
</dbReference>
<feature type="domain" description="Extradiol ring-cleavage dioxygenase class III enzyme subunit B" evidence="6">
    <location>
        <begin position="30"/>
        <end position="244"/>
    </location>
</feature>
<keyword evidence="5 7" id="KW-0560">Oxidoreductase</keyword>
<keyword evidence="4" id="KW-0862">Zinc</keyword>
<dbReference type="SUPFAM" id="SSF53213">
    <property type="entry name" value="LigB-like"/>
    <property type="match status" value="1"/>
</dbReference>
<reference evidence="7 8" key="1">
    <citation type="submission" date="2019-09" db="EMBL/GenBank/DDBJ databases">
        <authorList>
            <person name="Chandra G."/>
            <person name="Truman W A."/>
        </authorList>
    </citation>
    <scope>NUCLEOTIDE SEQUENCE [LARGE SCALE GENOMIC DNA]</scope>
    <source>
        <strain evidence="7">PS938</strain>
    </source>
</reference>
<dbReference type="InterPro" id="IPR004183">
    <property type="entry name" value="Xdiol_dOase_suB"/>
</dbReference>
<evidence type="ECO:0000256" key="1">
    <source>
        <dbReference type="ARBA" id="ARBA00001947"/>
    </source>
</evidence>
<gene>
    <name evidence="7" type="primary">ygiD_1</name>
    <name evidence="7" type="ORF">PS938_00120</name>
</gene>
<evidence type="ECO:0000256" key="5">
    <source>
        <dbReference type="ARBA" id="ARBA00023002"/>
    </source>
</evidence>
<dbReference type="Pfam" id="PF02900">
    <property type="entry name" value="LigB"/>
    <property type="match status" value="1"/>
</dbReference>
<keyword evidence="3" id="KW-0479">Metal-binding</keyword>
<dbReference type="EC" id="1.13.11.29" evidence="7"/>
<proteinExistence type="inferred from homology"/>
<dbReference type="PANTHER" id="PTHR30096">
    <property type="entry name" value="4,5-DOPA DIOXYGENASE EXTRADIOL-LIKE PROTEIN"/>
    <property type="match status" value="1"/>
</dbReference>
<evidence type="ECO:0000256" key="2">
    <source>
        <dbReference type="ARBA" id="ARBA00007581"/>
    </source>
</evidence>
<protein>
    <submittedName>
        <fullName evidence="7">4,5-DOPA dioxygenase extradiol</fullName>
        <ecNumber evidence="7">1.13.11.29</ecNumber>
    </submittedName>
</protein>
<organism evidence="7 8">
    <name type="scientific">Pseudomonas fluorescens</name>
    <dbReference type="NCBI Taxonomy" id="294"/>
    <lineage>
        <taxon>Bacteria</taxon>
        <taxon>Pseudomonadati</taxon>
        <taxon>Pseudomonadota</taxon>
        <taxon>Gammaproteobacteria</taxon>
        <taxon>Pseudomonadales</taxon>
        <taxon>Pseudomonadaceae</taxon>
        <taxon>Pseudomonas</taxon>
    </lineage>
</organism>
<keyword evidence="7" id="KW-0223">Dioxygenase</keyword>
<dbReference type="EMBL" id="CABVJE010000001">
    <property type="protein sequence ID" value="VVP74867.1"/>
    <property type="molecule type" value="Genomic_DNA"/>
</dbReference>
<evidence type="ECO:0000256" key="4">
    <source>
        <dbReference type="ARBA" id="ARBA00022833"/>
    </source>
</evidence>
<dbReference type="GO" id="GO:0050297">
    <property type="term" value="F:stizolobate synthase activity"/>
    <property type="evidence" value="ECO:0007669"/>
    <property type="project" value="UniProtKB-EC"/>
</dbReference>
<dbReference type="PANTHER" id="PTHR30096:SF0">
    <property type="entry name" value="4,5-DOPA DIOXYGENASE EXTRADIOL-LIKE PROTEIN"/>
    <property type="match status" value="1"/>
</dbReference>
<dbReference type="Gene3D" id="3.40.830.10">
    <property type="entry name" value="LigB-like"/>
    <property type="match status" value="1"/>
</dbReference>
<accession>A0A5E7RNI4</accession>
<evidence type="ECO:0000256" key="3">
    <source>
        <dbReference type="ARBA" id="ARBA00022723"/>
    </source>
</evidence>
<comment type="cofactor">
    <cofactor evidence="1">
        <name>Zn(2+)</name>
        <dbReference type="ChEBI" id="CHEBI:29105"/>
    </cofactor>
</comment>